<gene>
    <name evidence="2" type="ordered locus">MODMU_2025</name>
</gene>
<evidence type="ECO:0000256" key="1">
    <source>
        <dbReference type="SAM" id="Phobius"/>
    </source>
</evidence>
<accession>I4EVP7</accession>
<dbReference type="OrthoDB" id="582955at2"/>
<keyword evidence="1" id="KW-1133">Transmembrane helix</keyword>
<keyword evidence="1" id="KW-0812">Transmembrane</keyword>
<organism evidence="2 3">
    <name type="scientific">Modestobacter italicus (strain DSM 44449 / CECT 9708 / BC 501)</name>
    <dbReference type="NCBI Taxonomy" id="2732864"/>
    <lineage>
        <taxon>Bacteria</taxon>
        <taxon>Bacillati</taxon>
        <taxon>Actinomycetota</taxon>
        <taxon>Actinomycetes</taxon>
        <taxon>Geodermatophilales</taxon>
        <taxon>Geodermatophilaceae</taxon>
        <taxon>Modestobacter</taxon>
    </lineage>
</organism>
<feature type="transmembrane region" description="Helical" evidence="1">
    <location>
        <begin position="137"/>
        <end position="157"/>
    </location>
</feature>
<evidence type="ECO:0000313" key="2">
    <source>
        <dbReference type="EMBL" id="CCH87460.1"/>
    </source>
</evidence>
<reference evidence="2 3" key="1">
    <citation type="journal article" date="2012" name="J. Bacteriol.">
        <title>Genome Sequence of Radiation-Resistant Modestobacter marinus Strain BC501, a Representative Actinobacterium That Thrives on Calcareous Stone Surfaces.</title>
        <authorList>
            <person name="Normand P."/>
            <person name="Gury J."/>
            <person name="Pujic P."/>
            <person name="Chouaia B."/>
            <person name="Crotti E."/>
            <person name="Brusetti L."/>
            <person name="Daffonchio D."/>
            <person name="Vacherie B."/>
            <person name="Barbe V."/>
            <person name="Medigue C."/>
            <person name="Calteau A."/>
            <person name="Ghodhbane-Gtari F."/>
            <person name="Essoussi I."/>
            <person name="Nouioui I."/>
            <person name="Abbassi-Ghozzi I."/>
            <person name="Gtari M."/>
        </authorList>
    </citation>
    <scope>NUCLEOTIDE SEQUENCE [LARGE SCALE GENOMIC DNA]</scope>
    <source>
        <strain evidence="3">BC 501</strain>
    </source>
</reference>
<name>I4EVP7_MODI5</name>
<evidence type="ECO:0000313" key="3">
    <source>
        <dbReference type="Proteomes" id="UP000006461"/>
    </source>
</evidence>
<dbReference type="eggNOG" id="ENOG5033383">
    <property type="taxonomic scope" value="Bacteria"/>
</dbReference>
<keyword evidence="1" id="KW-0472">Membrane</keyword>
<dbReference type="HOGENOM" id="CLU_1667462_0_0_11"/>
<feature type="transmembrane region" description="Helical" evidence="1">
    <location>
        <begin position="85"/>
        <end position="105"/>
    </location>
</feature>
<dbReference type="Proteomes" id="UP000006461">
    <property type="component" value="Chromosome"/>
</dbReference>
<dbReference type="KEGG" id="mmar:MODMU_2025"/>
<evidence type="ECO:0008006" key="4">
    <source>
        <dbReference type="Google" id="ProtNLM"/>
    </source>
</evidence>
<proteinExistence type="predicted"/>
<feature type="transmembrane region" description="Helical" evidence="1">
    <location>
        <begin position="58"/>
        <end position="78"/>
    </location>
</feature>
<dbReference type="EMBL" id="FO203431">
    <property type="protein sequence ID" value="CCH87460.1"/>
    <property type="molecule type" value="Genomic_DNA"/>
</dbReference>
<dbReference type="OMA" id="MRIMIAT"/>
<protein>
    <recommendedName>
        <fullName evidence="4">DUF1772 domain-containing protein</fullName>
    </recommendedName>
</protein>
<keyword evidence="3" id="KW-1185">Reference proteome</keyword>
<dbReference type="PATRIC" id="fig|477641.3.peg.1916"/>
<dbReference type="AlphaFoldDB" id="I4EVP7"/>
<sequence>MIRTLVEVLAVLAITANGVVHGTDVFSAIVLRPAVAAVDDRTLTQLLGHVHRIADRRFPVIGAVGLVAALATTVLATADGRGVSAAAGALAVLALVVWLVVYARVSKPVNAVLTAAALADRVPDDARALQARWDSVIAARVALQVTALVALCVALAAA</sequence>
<dbReference type="STRING" id="477641.MODMU_2025"/>